<feature type="domain" description="Cytochrome c" evidence="6">
    <location>
        <begin position="163"/>
        <end position="273"/>
    </location>
</feature>
<feature type="signal peptide" evidence="5">
    <location>
        <begin position="1"/>
        <end position="20"/>
    </location>
</feature>
<keyword evidence="2 4" id="KW-0479">Metal-binding</keyword>
<keyword evidence="5" id="KW-0732">Signal</keyword>
<dbReference type="InterPro" id="IPR009056">
    <property type="entry name" value="Cyt_c-like_dom"/>
</dbReference>
<keyword evidence="3 4" id="KW-0408">Iron</keyword>
<evidence type="ECO:0000256" key="4">
    <source>
        <dbReference type="PROSITE-ProRule" id="PRU00433"/>
    </source>
</evidence>
<protein>
    <submittedName>
        <fullName evidence="7">Mono/diheme cytochrome c family protein</fullName>
    </submittedName>
</protein>
<dbReference type="RefSeq" id="WP_183469613.1">
    <property type="nucleotide sequence ID" value="NZ_JACIBX010000001.1"/>
</dbReference>
<dbReference type="PROSITE" id="PS51007">
    <property type="entry name" value="CYTC"/>
    <property type="match status" value="2"/>
</dbReference>
<evidence type="ECO:0000256" key="5">
    <source>
        <dbReference type="SAM" id="SignalP"/>
    </source>
</evidence>
<dbReference type="PANTHER" id="PTHR35008:SF8">
    <property type="entry name" value="ALCOHOL DEHYDROGENASE CYTOCHROME C SUBUNIT"/>
    <property type="match status" value="1"/>
</dbReference>
<dbReference type="SUPFAM" id="SSF46626">
    <property type="entry name" value="Cytochrome c"/>
    <property type="match status" value="2"/>
</dbReference>
<organism evidence="7 8">
    <name type="scientific">Limimaricola variabilis</name>
    <dbReference type="NCBI Taxonomy" id="1492771"/>
    <lineage>
        <taxon>Bacteria</taxon>
        <taxon>Pseudomonadati</taxon>
        <taxon>Pseudomonadota</taxon>
        <taxon>Alphaproteobacteria</taxon>
        <taxon>Rhodobacterales</taxon>
        <taxon>Paracoccaceae</taxon>
        <taxon>Limimaricola</taxon>
    </lineage>
</organism>
<dbReference type="InterPro" id="IPR051459">
    <property type="entry name" value="Cytochrome_c-type_DH"/>
</dbReference>
<evidence type="ECO:0000313" key="8">
    <source>
        <dbReference type="Proteomes" id="UP000576152"/>
    </source>
</evidence>
<dbReference type="Pfam" id="PF00034">
    <property type="entry name" value="Cytochrom_C"/>
    <property type="match status" value="1"/>
</dbReference>
<dbReference type="Gene3D" id="1.10.760.10">
    <property type="entry name" value="Cytochrome c-like domain"/>
    <property type="match status" value="2"/>
</dbReference>
<dbReference type="PANTHER" id="PTHR35008">
    <property type="entry name" value="BLL4482 PROTEIN-RELATED"/>
    <property type="match status" value="1"/>
</dbReference>
<comment type="caution">
    <text evidence="7">The sequence shown here is derived from an EMBL/GenBank/DDBJ whole genome shotgun (WGS) entry which is preliminary data.</text>
</comment>
<evidence type="ECO:0000256" key="3">
    <source>
        <dbReference type="ARBA" id="ARBA00023004"/>
    </source>
</evidence>
<sequence length="282" mass="29804">MKYTPLLSSALALIAVGATAEPSLERGTYLVEGPAACGNCHSPMGPEGPVPDMHLSGRLVEETPDFTAIAPNITPASRVAEWSDEELARAIREGVRPDGSIIGPPMPITLYRGLSDDDVMSMVLYLRQVPPVENDPGESRYDISLPPSYGPPVENVSAPERGPTAEYGAYLAGPVAHCIECHSPMGPQGPMTDSHTGAGGFEFHGPWGTVIAPNITSGEDGIAEYSDDELRAMITQGVRPDGEAMSPPMPFGSYAKMTEEDVSAIIAYLRQLPALPDGAGME</sequence>
<evidence type="ECO:0000256" key="1">
    <source>
        <dbReference type="ARBA" id="ARBA00022617"/>
    </source>
</evidence>
<proteinExistence type="predicted"/>
<feature type="domain" description="Cytochrome c" evidence="6">
    <location>
        <begin position="22"/>
        <end position="130"/>
    </location>
</feature>
<gene>
    <name evidence="7" type="ORF">FHS00_000545</name>
</gene>
<feature type="chain" id="PRO_5047287475" evidence="5">
    <location>
        <begin position="21"/>
        <end position="282"/>
    </location>
</feature>
<keyword evidence="8" id="KW-1185">Reference proteome</keyword>
<evidence type="ECO:0000256" key="2">
    <source>
        <dbReference type="ARBA" id="ARBA00022723"/>
    </source>
</evidence>
<evidence type="ECO:0000313" key="7">
    <source>
        <dbReference type="EMBL" id="MBB3710992.1"/>
    </source>
</evidence>
<keyword evidence="1 4" id="KW-0349">Heme</keyword>
<evidence type="ECO:0000259" key="6">
    <source>
        <dbReference type="PROSITE" id="PS51007"/>
    </source>
</evidence>
<accession>A0ABR6HKB5</accession>
<dbReference type="Proteomes" id="UP000576152">
    <property type="component" value="Unassembled WGS sequence"/>
</dbReference>
<dbReference type="EMBL" id="JACIBX010000001">
    <property type="protein sequence ID" value="MBB3710992.1"/>
    <property type="molecule type" value="Genomic_DNA"/>
</dbReference>
<dbReference type="InterPro" id="IPR036909">
    <property type="entry name" value="Cyt_c-like_dom_sf"/>
</dbReference>
<name>A0ABR6HKB5_9RHOB</name>
<reference evidence="7 8" key="1">
    <citation type="submission" date="2020-08" db="EMBL/GenBank/DDBJ databases">
        <title>Genomic Encyclopedia of Type Strains, Phase III (KMG-III): the genomes of soil and plant-associated and newly described type strains.</title>
        <authorList>
            <person name="Whitman W."/>
        </authorList>
    </citation>
    <scope>NUCLEOTIDE SEQUENCE [LARGE SCALE GENOMIC DNA]</scope>
    <source>
        <strain evidence="7 8">CECT 8572</strain>
    </source>
</reference>